<keyword evidence="2" id="KW-0548">Nucleotidyltransferase</keyword>
<dbReference type="GO" id="GO:0003964">
    <property type="term" value="F:RNA-directed DNA polymerase activity"/>
    <property type="evidence" value="ECO:0007669"/>
    <property type="project" value="UniProtKB-KW"/>
</dbReference>
<dbReference type="AlphaFoldDB" id="A0A0J7KF86"/>
<dbReference type="EMBL" id="LBMM01008353">
    <property type="protein sequence ID" value="KMQ88949.1"/>
    <property type="molecule type" value="Genomic_DNA"/>
</dbReference>
<keyword evidence="1" id="KW-0812">Transmembrane</keyword>
<keyword evidence="2" id="KW-0808">Transferase</keyword>
<comment type="caution">
    <text evidence="2">The sequence shown here is derived from an EMBL/GenBank/DDBJ whole genome shotgun (WGS) entry which is preliminary data.</text>
</comment>
<protein>
    <submittedName>
        <fullName evidence="2">Reverse transcriptase</fullName>
    </submittedName>
</protein>
<keyword evidence="3" id="KW-1185">Reference proteome</keyword>
<dbReference type="Proteomes" id="UP000036403">
    <property type="component" value="Unassembled WGS sequence"/>
</dbReference>
<reference evidence="2 3" key="1">
    <citation type="submission" date="2015-04" db="EMBL/GenBank/DDBJ databases">
        <title>Lasius niger genome sequencing.</title>
        <authorList>
            <person name="Konorov E.A."/>
            <person name="Nikitin M.A."/>
            <person name="Kirill M.V."/>
            <person name="Chang P."/>
        </authorList>
    </citation>
    <scope>NUCLEOTIDE SEQUENCE [LARGE SCALE GENOMIC DNA]</scope>
    <source>
        <tissue evidence="2">Whole</tissue>
    </source>
</reference>
<feature type="transmembrane region" description="Helical" evidence="1">
    <location>
        <begin position="20"/>
        <end position="37"/>
    </location>
</feature>
<name>A0A0J7KF86_LASNI</name>
<dbReference type="PaxDb" id="67767-A0A0J7KF86"/>
<keyword evidence="2" id="KW-0695">RNA-directed DNA polymerase</keyword>
<keyword evidence="1" id="KW-1133">Transmembrane helix</keyword>
<keyword evidence="1" id="KW-0472">Membrane</keyword>
<proteinExistence type="predicted"/>
<accession>A0A0J7KF86</accession>
<evidence type="ECO:0000313" key="3">
    <source>
        <dbReference type="Proteomes" id="UP000036403"/>
    </source>
</evidence>
<organism evidence="2 3">
    <name type="scientific">Lasius niger</name>
    <name type="common">Black garden ant</name>
    <dbReference type="NCBI Taxonomy" id="67767"/>
    <lineage>
        <taxon>Eukaryota</taxon>
        <taxon>Metazoa</taxon>
        <taxon>Ecdysozoa</taxon>
        <taxon>Arthropoda</taxon>
        <taxon>Hexapoda</taxon>
        <taxon>Insecta</taxon>
        <taxon>Pterygota</taxon>
        <taxon>Neoptera</taxon>
        <taxon>Endopterygota</taxon>
        <taxon>Hymenoptera</taxon>
        <taxon>Apocrita</taxon>
        <taxon>Aculeata</taxon>
        <taxon>Formicoidea</taxon>
        <taxon>Formicidae</taxon>
        <taxon>Formicinae</taxon>
        <taxon>Lasius</taxon>
        <taxon>Lasius</taxon>
    </lineage>
</organism>
<dbReference type="OrthoDB" id="7700848at2759"/>
<evidence type="ECO:0000313" key="2">
    <source>
        <dbReference type="EMBL" id="KMQ88949.1"/>
    </source>
</evidence>
<evidence type="ECO:0000256" key="1">
    <source>
        <dbReference type="SAM" id="Phobius"/>
    </source>
</evidence>
<sequence length="86" mass="9779">MALSRLLPNLGEPDRRVRHLYAGTVHAMALYGAPVWVNRMEATRKIRDLMNQVQRKVANRIFRGYRTVSWAAVGILAGIPPMEMFA</sequence>
<gene>
    <name evidence="2" type="ORF">RF55_11485</name>
</gene>